<gene>
    <name evidence="3" type="ORF">SAMN05216388_101938</name>
</gene>
<feature type="transmembrane region" description="Helical" evidence="1">
    <location>
        <begin position="117"/>
        <end position="136"/>
    </location>
</feature>
<name>A0A1H8SI10_9EURY</name>
<dbReference type="Proteomes" id="UP000198775">
    <property type="component" value="Unassembled WGS sequence"/>
</dbReference>
<sequence length="182" mass="20563">MAYDQEELTQDLVFDILSSPRRRYVLYYLRTVGEPVALNDLAEQVAAWENETEVDELSDQERKRVYVSLYQTHIPKLDSVGIVEYDQQSGMVELTDRVHRIDDYLTETSEPIPWQGFYMGLAAVSGVLLLLVWLGVGPFGQVPALVVGVIITAGLAISASAHYLYWRSQRKQVPQELSDRGG</sequence>
<evidence type="ECO:0000256" key="1">
    <source>
        <dbReference type="SAM" id="Phobius"/>
    </source>
</evidence>
<accession>A0A1H8SI10</accession>
<keyword evidence="1" id="KW-1133">Transmembrane helix</keyword>
<evidence type="ECO:0000313" key="4">
    <source>
        <dbReference type="Proteomes" id="UP000198775"/>
    </source>
</evidence>
<proteinExistence type="predicted"/>
<feature type="domain" description="DUF7344" evidence="2">
    <location>
        <begin position="14"/>
        <end position="93"/>
    </location>
</feature>
<keyword evidence="1" id="KW-0472">Membrane</keyword>
<evidence type="ECO:0000313" key="3">
    <source>
        <dbReference type="EMBL" id="SEO78205.1"/>
    </source>
</evidence>
<dbReference type="AlphaFoldDB" id="A0A1H8SI10"/>
<dbReference type="EMBL" id="FOCX01000019">
    <property type="protein sequence ID" value="SEO78205.1"/>
    <property type="molecule type" value="Genomic_DNA"/>
</dbReference>
<reference evidence="4" key="1">
    <citation type="submission" date="2016-10" db="EMBL/GenBank/DDBJ databases">
        <authorList>
            <person name="Varghese N."/>
            <person name="Submissions S."/>
        </authorList>
    </citation>
    <scope>NUCLEOTIDE SEQUENCE [LARGE SCALE GENOMIC DNA]</scope>
    <source>
        <strain evidence="4">IBRC-M 10043</strain>
    </source>
</reference>
<feature type="transmembrane region" description="Helical" evidence="1">
    <location>
        <begin position="142"/>
        <end position="165"/>
    </location>
</feature>
<organism evidence="3 4">
    <name type="scientific">Halorientalis persicus</name>
    <dbReference type="NCBI Taxonomy" id="1367881"/>
    <lineage>
        <taxon>Archaea</taxon>
        <taxon>Methanobacteriati</taxon>
        <taxon>Methanobacteriota</taxon>
        <taxon>Stenosarchaea group</taxon>
        <taxon>Halobacteria</taxon>
        <taxon>Halobacteriales</taxon>
        <taxon>Haloarculaceae</taxon>
        <taxon>Halorientalis</taxon>
    </lineage>
</organism>
<dbReference type="OrthoDB" id="331021at2157"/>
<evidence type="ECO:0000259" key="2">
    <source>
        <dbReference type="Pfam" id="PF24035"/>
    </source>
</evidence>
<dbReference type="InterPro" id="IPR055768">
    <property type="entry name" value="DUF7344"/>
</dbReference>
<dbReference type="RefSeq" id="WP_092662395.1">
    <property type="nucleotide sequence ID" value="NZ_FOCX01000019.1"/>
</dbReference>
<keyword evidence="4" id="KW-1185">Reference proteome</keyword>
<keyword evidence="1" id="KW-0812">Transmembrane</keyword>
<protein>
    <recommendedName>
        <fullName evidence="2">DUF7344 domain-containing protein</fullName>
    </recommendedName>
</protein>
<dbReference type="Pfam" id="PF24035">
    <property type="entry name" value="DUF7344"/>
    <property type="match status" value="1"/>
</dbReference>